<feature type="coiled-coil region" evidence="1">
    <location>
        <begin position="790"/>
        <end position="866"/>
    </location>
</feature>
<reference evidence="4" key="2">
    <citation type="submission" date="2023-06" db="EMBL/GenBank/DDBJ databases">
        <authorList>
            <consortium name="Lawrence Berkeley National Laboratory"/>
            <person name="Mondo S.J."/>
            <person name="Hensen N."/>
            <person name="Bonometti L."/>
            <person name="Westerberg I."/>
            <person name="Brannstrom I.O."/>
            <person name="Guillou S."/>
            <person name="Cros-Aarteil S."/>
            <person name="Calhoun S."/>
            <person name="Haridas S."/>
            <person name="Kuo A."/>
            <person name="Pangilinan J."/>
            <person name="Riley R."/>
            <person name="Labutti K."/>
            <person name="Andreopoulos B."/>
            <person name="Lipzen A."/>
            <person name="Chen C."/>
            <person name="Yanf M."/>
            <person name="Daum C."/>
            <person name="Ng V."/>
            <person name="Clum A."/>
            <person name="Steindorff A."/>
            <person name="Ohm R."/>
            <person name="Martin F."/>
            <person name="Silar P."/>
            <person name="Natvig D."/>
            <person name="Lalanne C."/>
            <person name="Gautier V."/>
            <person name="Ament-Velasquez S.L."/>
            <person name="Kruys A."/>
            <person name="Hutchinson M.I."/>
            <person name="Powell A.J."/>
            <person name="Barry K."/>
            <person name="Miller A.N."/>
            <person name="Grigoriev I.V."/>
            <person name="Debuchy R."/>
            <person name="Gladieux P."/>
            <person name="Thoren M.H."/>
            <person name="Johannesson H."/>
        </authorList>
    </citation>
    <scope>NUCLEOTIDE SEQUENCE</scope>
    <source>
        <strain evidence="4">CBS 333.67</strain>
    </source>
</reference>
<keyword evidence="3" id="KW-0472">Membrane</keyword>
<comment type="caution">
    <text evidence="4">The sequence shown here is derived from an EMBL/GenBank/DDBJ whole genome shotgun (WGS) entry which is preliminary data.</text>
</comment>
<name>A0AAJ0GY63_9PEZI</name>
<evidence type="ECO:0000313" key="5">
    <source>
        <dbReference type="Proteomes" id="UP001273166"/>
    </source>
</evidence>
<dbReference type="GeneID" id="87889724"/>
<dbReference type="EMBL" id="JAUDZG010000002">
    <property type="protein sequence ID" value="KAK3308289.1"/>
    <property type="molecule type" value="Genomic_DNA"/>
</dbReference>
<evidence type="ECO:0000256" key="3">
    <source>
        <dbReference type="SAM" id="Phobius"/>
    </source>
</evidence>
<dbReference type="AlphaFoldDB" id="A0AAJ0GY63"/>
<feature type="transmembrane region" description="Helical" evidence="3">
    <location>
        <begin position="247"/>
        <end position="274"/>
    </location>
</feature>
<evidence type="ECO:0008006" key="6">
    <source>
        <dbReference type="Google" id="ProtNLM"/>
    </source>
</evidence>
<feature type="region of interest" description="Disordered" evidence="2">
    <location>
        <begin position="94"/>
        <end position="169"/>
    </location>
</feature>
<feature type="region of interest" description="Disordered" evidence="2">
    <location>
        <begin position="182"/>
        <end position="210"/>
    </location>
</feature>
<feature type="region of interest" description="Disordered" evidence="2">
    <location>
        <begin position="646"/>
        <end position="671"/>
    </location>
</feature>
<keyword evidence="5" id="KW-1185">Reference proteome</keyword>
<feature type="compositionally biased region" description="Low complexity" evidence="2">
    <location>
        <begin position="142"/>
        <end position="159"/>
    </location>
</feature>
<keyword evidence="1" id="KW-0175">Coiled coil</keyword>
<reference evidence="4" key="1">
    <citation type="journal article" date="2023" name="Mol. Phylogenet. Evol.">
        <title>Genome-scale phylogeny and comparative genomics of the fungal order Sordariales.</title>
        <authorList>
            <person name="Hensen N."/>
            <person name="Bonometti L."/>
            <person name="Westerberg I."/>
            <person name="Brannstrom I.O."/>
            <person name="Guillou S."/>
            <person name="Cros-Aarteil S."/>
            <person name="Calhoun S."/>
            <person name="Haridas S."/>
            <person name="Kuo A."/>
            <person name="Mondo S."/>
            <person name="Pangilinan J."/>
            <person name="Riley R."/>
            <person name="LaButti K."/>
            <person name="Andreopoulos B."/>
            <person name="Lipzen A."/>
            <person name="Chen C."/>
            <person name="Yan M."/>
            <person name="Daum C."/>
            <person name="Ng V."/>
            <person name="Clum A."/>
            <person name="Steindorff A."/>
            <person name="Ohm R.A."/>
            <person name="Martin F."/>
            <person name="Silar P."/>
            <person name="Natvig D.O."/>
            <person name="Lalanne C."/>
            <person name="Gautier V."/>
            <person name="Ament-Velasquez S.L."/>
            <person name="Kruys A."/>
            <person name="Hutchinson M.I."/>
            <person name="Powell A.J."/>
            <person name="Barry K."/>
            <person name="Miller A.N."/>
            <person name="Grigoriev I.V."/>
            <person name="Debuchy R."/>
            <person name="Gladieux P."/>
            <person name="Hiltunen Thoren M."/>
            <person name="Johannesson H."/>
        </authorList>
    </citation>
    <scope>NUCLEOTIDE SEQUENCE</scope>
    <source>
        <strain evidence="4">CBS 333.67</strain>
    </source>
</reference>
<protein>
    <recommendedName>
        <fullName evidence="6">Ubiquitination network signaling protein</fullName>
    </recommendedName>
</protein>
<gene>
    <name evidence="4" type="ORF">B0T15DRAFT_572494</name>
</gene>
<evidence type="ECO:0000256" key="1">
    <source>
        <dbReference type="SAM" id="Coils"/>
    </source>
</evidence>
<keyword evidence="3" id="KW-1133">Transmembrane helix</keyword>
<evidence type="ECO:0000313" key="4">
    <source>
        <dbReference type="EMBL" id="KAK3308289.1"/>
    </source>
</evidence>
<feature type="compositionally biased region" description="Low complexity" evidence="2">
    <location>
        <begin position="1032"/>
        <end position="1043"/>
    </location>
</feature>
<feature type="transmembrane region" description="Helical" evidence="3">
    <location>
        <begin position="294"/>
        <end position="315"/>
    </location>
</feature>
<proteinExistence type="predicted"/>
<feature type="coiled-coil region" evidence="1">
    <location>
        <begin position="677"/>
        <end position="764"/>
    </location>
</feature>
<organism evidence="4 5">
    <name type="scientific">Chaetomium strumarium</name>
    <dbReference type="NCBI Taxonomy" id="1170767"/>
    <lineage>
        <taxon>Eukaryota</taxon>
        <taxon>Fungi</taxon>
        <taxon>Dikarya</taxon>
        <taxon>Ascomycota</taxon>
        <taxon>Pezizomycotina</taxon>
        <taxon>Sordariomycetes</taxon>
        <taxon>Sordariomycetidae</taxon>
        <taxon>Sordariales</taxon>
        <taxon>Chaetomiaceae</taxon>
        <taxon>Chaetomium</taxon>
    </lineage>
</organism>
<feature type="compositionally biased region" description="Polar residues" evidence="2">
    <location>
        <begin position="967"/>
        <end position="981"/>
    </location>
</feature>
<dbReference type="Gene3D" id="1.10.287.1490">
    <property type="match status" value="1"/>
</dbReference>
<sequence length="1072" mass="116319">MEWAVGEGPIAKMQQRRHTYYRITVYAAQELRVSGFDDSAAERKGNGLPQTPLPGNLFQRDPVAVCQPQRIVPPPPPSNPSWAGSEQVLGQRMRMPRASNSGKRHQGASNHRDTRHENGLVGPGKRVIKQKSQSQLDGGSKPAVDNASVPPAPAVPATANGSATHSDDMAPEHKATELLRRASLGSHSESSSSWTDSLPAPAAHSIPEEAHRRIDVNDAKNTNVHRDPGPLDFVVTVLRSCPLQDTIAILIILMQASPAVLTGIYMLFTCLTFVPPVTTSSGLSVAEIFDGSQGTPSLTTLICMDVMMLLIWLFLWAPMQQFILDLAQVVISLTLGGGGSSRQGTTSNIALCVAIVGVSHWTQDWKWTGLSRLTAMFGPNRFLSEDAERGVRAFDKKGPYGWVRSVLAIHILTQGLVRCIREWYLRRERRDLQSQGPLDPESGKSVSFPAEGCSDVALMAADSDLHLQTSTSHLSSKKRRRQSAQVRIRQPLWAALASTKIVMIKEYELQHATNESAGSNATDIHNLGNAPFSTQPEQIWICYVGCDEVCFNTSHFPDVGENEPPQEGTKLGIDASKPFYVRVNNAIWQPTRIIPIENPEEENYQGTRWTGDIYGLTPLSNYECEFVSTRTGEVIFSTSVRTLPAKSKDPEIAPKAASNPRSHARHDSPATTLRASIAAAEVKLAEEKARLKAVRKDNNRKLNAARKEIERLSTAVQSAGGDDEKLRQKIAQNKIQEKRAEESIRELETQLKELETVPEDLLKEQRTTHGAWTSEKAKFDQARADFKNFKASIDKQIKSLEEENASLRAKRNKIAARIAKVDDEHARITDANARGLNEAERRRQERAELQAELARAEHNIVDRIQALRATNAAKQAQIHDMAAQLQTYLASFQDDVPPQPNHFAPSGHWGAPAAPYAAQAVWQPVSMPAQVTPAQVTPLLAPSQLSAFSTPLQATMSTPPPHRTRGRSSSMLSDVTGFTQSTDDDEHDSGSTNHASTVIKPPNHQRGGTIGGANGNGLATLRSPLGFHLKKGSASGSGSSGSASGSGSGSGRSSVRSGSGSGASLGGAASPA</sequence>
<dbReference type="Proteomes" id="UP001273166">
    <property type="component" value="Unassembled WGS sequence"/>
</dbReference>
<feature type="region of interest" description="Disordered" evidence="2">
    <location>
        <begin position="951"/>
        <end position="1072"/>
    </location>
</feature>
<feature type="compositionally biased region" description="Low complexity" evidence="2">
    <location>
        <begin position="183"/>
        <end position="197"/>
    </location>
</feature>
<evidence type="ECO:0000256" key="2">
    <source>
        <dbReference type="SAM" id="MobiDB-lite"/>
    </source>
</evidence>
<keyword evidence="3" id="KW-0812">Transmembrane</keyword>
<dbReference type="RefSeq" id="XP_062724069.1">
    <property type="nucleotide sequence ID" value="XM_062870895.1"/>
</dbReference>
<accession>A0AAJ0GY63</accession>